<protein>
    <recommendedName>
        <fullName evidence="4">Protein LOW PSII ACCUMULATION 1, chloroplastic</fullName>
    </recommendedName>
</protein>
<sequence length="310" mass="34359">MAALPRLPTLLIDCPASFLHRRSFALTEVDYSIRRRKGRSSAVTCSAFGGPSSSEISSTAKIQSEVLSPFRTVRMFFYIAFIASGSLGGFIALSQLVGALANPSRAADVTDILKDLAIDIGAVSAFAFLYYRENNAKNAQVARLSREEFLSNLKLRVDERRIVPLCAFRGIARLVILASPASFIQDSFKLSEPFSDRLLEQGILVVPFVTDGGSPKFEYEDKEETKDIDSKRKRLWQLAPVYAAEWNEWLNEQKKLAKVSPESPVYLSLRMDGRVRGSGVGYPPWNAFVVQLPPVKGIWTGLLDGMDGRV</sequence>
<dbReference type="Proteomes" id="UP000298416">
    <property type="component" value="Unassembled WGS sequence"/>
</dbReference>
<feature type="transmembrane region" description="Helical" evidence="1">
    <location>
        <begin position="75"/>
        <end position="100"/>
    </location>
</feature>
<evidence type="ECO:0000256" key="1">
    <source>
        <dbReference type="SAM" id="Phobius"/>
    </source>
</evidence>
<keyword evidence="1" id="KW-0472">Membrane</keyword>
<evidence type="ECO:0000313" key="3">
    <source>
        <dbReference type="Proteomes" id="UP000298416"/>
    </source>
</evidence>
<dbReference type="EMBL" id="PNBA02000002">
    <property type="protein sequence ID" value="KAG6434582.1"/>
    <property type="molecule type" value="Genomic_DNA"/>
</dbReference>
<dbReference type="PANTHER" id="PTHR35498:SF1">
    <property type="entry name" value="LOW PSII ACCUMULATION-LIKE PROTEIN"/>
    <property type="match status" value="1"/>
</dbReference>
<proteinExistence type="predicted"/>
<evidence type="ECO:0000313" key="2">
    <source>
        <dbReference type="EMBL" id="KAG6434582.1"/>
    </source>
</evidence>
<dbReference type="AlphaFoldDB" id="A0A8X9A9D6"/>
<reference evidence="2" key="1">
    <citation type="submission" date="2018-01" db="EMBL/GenBank/DDBJ databases">
        <authorList>
            <person name="Mao J.F."/>
        </authorList>
    </citation>
    <scope>NUCLEOTIDE SEQUENCE</scope>
    <source>
        <strain evidence="2">Huo1</strain>
        <tissue evidence="2">Leaf</tissue>
    </source>
</reference>
<comment type="caution">
    <text evidence="2">The sequence shown here is derived from an EMBL/GenBank/DDBJ whole genome shotgun (WGS) entry which is preliminary data.</text>
</comment>
<evidence type="ECO:0008006" key="4">
    <source>
        <dbReference type="Google" id="ProtNLM"/>
    </source>
</evidence>
<keyword evidence="1" id="KW-1133">Transmembrane helix</keyword>
<name>A0A8X9A9D6_SALSN</name>
<reference evidence="2" key="2">
    <citation type="submission" date="2020-08" db="EMBL/GenBank/DDBJ databases">
        <title>Plant Genome Project.</title>
        <authorList>
            <person name="Zhang R.-G."/>
        </authorList>
    </citation>
    <scope>NUCLEOTIDE SEQUENCE</scope>
    <source>
        <strain evidence="2">Huo1</strain>
        <tissue evidence="2">Leaf</tissue>
    </source>
</reference>
<keyword evidence="3" id="KW-1185">Reference proteome</keyword>
<gene>
    <name evidence="2" type="ORF">SASPL_106220</name>
</gene>
<dbReference type="InterPro" id="IPR021883">
    <property type="entry name" value="LPA1-like"/>
</dbReference>
<accession>A0A8X9A9D6</accession>
<dbReference type="OrthoDB" id="5130at2759"/>
<organism evidence="2">
    <name type="scientific">Salvia splendens</name>
    <name type="common">Scarlet sage</name>
    <dbReference type="NCBI Taxonomy" id="180675"/>
    <lineage>
        <taxon>Eukaryota</taxon>
        <taxon>Viridiplantae</taxon>
        <taxon>Streptophyta</taxon>
        <taxon>Embryophyta</taxon>
        <taxon>Tracheophyta</taxon>
        <taxon>Spermatophyta</taxon>
        <taxon>Magnoliopsida</taxon>
        <taxon>eudicotyledons</taxon>
        <taxon>Gunneridae</taxon>
        <taxon>Pentapetalae</taxon>
        <taxon>asterids</taxon>
        <taxon>lamiids</taxon>
        <taxon>Lamiales</taxon>
        <taxon>Lamiaceae</taxon>
        <taxon>Nepetoideae</taxon>
        <taxon>Mentheae</taxon>
        <taxon>Salviinae</taxon>
        <taxon>Salvia</taxon>
        <taxon>Salvia subgen. Calosphace</taxon>
        <taxon>core Calosphace</taxon>
    </lineage>
</organism>
<dbReference type="PANTHER" id="PTHR35498">
    <property type="entry name" value="PROTEIN LOW PSII ACCUMULATION 1, CHLOROPLASTIC"/>
    <property type="match status" value="1"/>
</dbReference>
<dbReference type="Pfam" id="PF11998">
    <property type="entry name" value="DUF3493"/>
    <property type="match status" value="1"/>
</dbReference>
<keyword evidence="1" id="KW-0812">Transmembrane</keyword>